<dbReference type="PROSITE" id="PS51375">
    <property type="entry name" value="PPR"/>
    <property type="match status" value="6"/>
</dbReference>
<organism evidence="4 5">
    <name type="scientific">Symbiodinium natans</name>
    <dbReference type="NCBI Taxonomy" id="878477"/>
    <lineage>
        <taxon>Eukaryota</taxon>
        <taxon>Sar</taxon>
        <taxon>Alveolata</taxon>
        <taxon>Dinophyceae</taxon>
        <taxon>Suessiales</taxon>
        <taxon>Symbiodiniaceae</taxon>
        <taxon>Symbiodinium</taxon>
    </lineage>
</organism>
<dbReference type="AlphaFoldDB" id="A0A812QPZ2"/>
<reference evidence="4" key="1">
    <citation type="submission" date="2021-02" db="EMBL/GenBank/DDBJ databases">
        <authorList>
            <person name="Dougan E. K."/>
            <person name="Rhodes N."/>
            <person name="Thang M."/>
            <person name="Chan C."/>
        </authorList>
    </citation>
    <scope>NUCLEOTIDE SEQUENCE</scope>
</reference>
<dbReference type="Pfam" id="PF01535">
    <property type="entry name" value="PPR"/>
    <property type="match status" value="2"/>
</dbReference>
<feature type="repeat" description="PPR" evidence="2">
    <location>
        <begin position="313"/>
        <end position="347"/>
    </location>
</feature>
<keyword evidence="1" id="KW-0677">Repeat</keyword>
<feature type="repeat" description="PPR" evidence="2">
    <location>
        <begin position="278"/>
        <end position="312"/>
    </location>
</feature>
<gene>
    <name evidence="4" type="ORF">SNAT2548_LOCUS21660</name>
</gene>
<dbReference type="PANTHER" id="PTHR47447">
    <property type="entry name" value="OS03G0856100 PROTEIN"/>
    <property type="match status" value="1"/>
</dbReference>
<evidence type="ECO:0000256" key="3">
    <source>
        <dbReference type="SAM" id="MobiDB-lite"/>
    </source>
</evidence>
<evidence type="ECO:0000256" key="2">
    <source>
        <dbReference type="PROSITE-ProRule" id="PRU00708"/>
    </source>
</evidence>
<protein>
    <recommendedName>
        <fullName evidence="6">Pentacotripeptide-repeat region of PRORP domain-containing protein</fullName>
    </recommendedName>
</protein>
<dbReference type="Proteomes" id="UP000604046">
    <property type="component" value="Unassembled WGS sequence"/>
</dbReference>
<dbReference type="OrthoDB" id="185373at2759"/>
<feature type="compositionally biased region" description="Polar residues" evidence="3">
    <location>
        <begin position="561"/>
        <end position="580"/>
    </location>
</feature>
<name>A0A812QPZ2_9DINO</name>
<evidence type="ECO:0008006" key="6">
    <source>
        <dbReference type="Google" id="ProtNLM"/>
    </source>
</evidence>
<evidence type="ECO:0000313" key="4">
    <source>
        <dbReference type="EMBL" id="CAE7397821.1"/>
    </source>
</evidence>
<dbReference type="PANTHER" id="PTHR47447:SF21">
    <property type="entry name" value="PENTACOTRIPEPTIDE-REPEAT REGION OF PRORP DOMAIN-CONTAINING PROTEIN"/>
    <property type="match status" value="1"/>
</dbReference>
<feature type="repeat" description="PPR" evidence="2">
    <location>
        <begin position="103"/>
        <end position="137"/>
    </location>
</feature>
<dbReference type="NCBIfam" id="TIGR00756">
    <property type="entry name" value="PPR"/>
    <property type="match status" value="5"/>
</dbReference>
<comment type="caution">
    <text evidence="4">The sequence shown here is derived from an EMBL/GenBank/DDBJ whole genome shotgun (WGS) entry which is preliminary data.</text>
</comment>
<dbReference type="Pfam" id="PF13812">
    <property type="entry name" value="PPR_3"/>
    <property type="match status" value="2"/>
</dbReference>
<proteinExistence type="predicted"/>
<feature type="region of interest" description="Disordered" evidence="3">
    <location>
        <begin position="661"/>
        <end position="681"/>
    </location>
</feature>
<feature type="compositionally biased region" description="Basic residues" evidence="3">
    <location>
        <begin position="670"/>
        <end position="681"/>
    </location>
</feature>
<sequence>MIYNMAISAAAKASDPKSATMWFQKLKSAGLTPDTFSYAGVISAYIASNAPTEAESWLQSAMQEGMQTTALFNSMIDGYGKAGDVKAAAVIFDTMRSSAVLPNTTSYNTLINAYAQAGQMRSAIATMSEMRRRELRPDTITYTSVIAGLAGIGRTALAEEWLDSMSRAGCEPNQVTFGTILRHCEKRHKIQPAERIWTKMINWSVEPNLVLFNTFMNIYAADRNSAKAETQFQNMVKSKQMPDLRSFGSLIKAAARVPDFARARLWVERASRAGEGPDVRIFSSMLSACAQVGDVEQNRKILQQMELTGIPKTVVTYSTLIRTCAMAGDLKEAERTVDEMRQVGISPNSWTINAMMTACERARQPLSAERWFSRLVARGAEVEVVGFNSLLQAWASHQTADPYRIKAWLQRLETEFAGFVMPDAISHNLLINASAIAIDKDMAQEAWSRLKAANLRPTLASYRAFSKVLARHGDYRQLSEILDAAAQSRPRDLFCERAFISACANASPKAAQAAEEAFLASQHLLKDDALAQRALWLAVGGARYSVLSRKLNLPTYERTKATSQAQSEGSTSTYTPTSEIKPARSTTEFVISEAVTGFSMVPEIARFPSESADCNHFKTGENGERSERSAGPKPKPLPERPSLALSRAPEQLLRVAGVLCPSIPSSKTRPNARIRLRNSTH</sequence>
<dbReference type="InterPro" id="IPR011990">
    <property type="entry name" value="TPR-like_helical_dom_sf"/>
</dbReference>
<feature type="region of interest" description="Disordered" evidence="3">
    <location>
        <begin position="558"/>
        <end position="580"/>
    </location>
</feature>
<keyword evidence="5" id="KW-1185">Reference proteome</keyword>
<feature type="repeat" description="PPR" evidence="2">
    <location>
        <begin position="138"/>
        <end position="172"/>
    </location>
</feature>
<dbReference type="Pfam" id="PF13041">
    <property type="entry name" value="PPR_2"/>
    <property type="match status" value="1"/>
</dbReference>
<feature type="repeat" description="PPR" evidence="2">
    <location>
        <begin position="173"/>
        <end position="207"/>
    </location>
</feature>
<evidence type="ECO:0000313" key="5">
    <source>
        <dbReference type="Proteomes" id="UP000604046"/>
    </source>
</evidence>
<feature type="repeat" description="PPR" evidence="2">
    <location>
        <begin position="68"/>
        <end position="102"/>
    </location>
</feature>
<feature type="region of interest" description="Disordered" evidence="3">
    <location>
        <begin position="612"/>
        <end position="642"/>
    </location>
</feature>
<dbReference type="InterPro" id="IPR002885">
    <property type="entry name" value="PPR_rpt"/>
</dbReference>
<feature type="compositionally biased region" description="Basic and acidic residues" evidence="3">
    <location>
        <begin position="613"/>
        <end position="630"/>
    </location>
</feature>
<evidence type="ECO:0000256" key="1">
    <source>
        <dbReference type="ARBA" id="ARBA00022737"/>
    </source>
</evidence>
<dbReference type="EMBL" id="CAJNDS010002259">
    <property type="protein sequence ID" value="CAE7397821.1"/>
    <property type="molecule type" value="Genomic_DNA"/>
</dbReference>
<dbReference type="Gene3D" id="1.25.40.10">
    <property type="entry name" value="Tetratricopeptide repeat domain"/>
    <property type="match status" value="5"/>
</dbReference>
<accession>A0A812QPZ2</accession>